<reference evidence="2 3" key="1">
    <citation type="submission" date="2019-10" db="EMBL/GenBank/DDBJ databases">
        <title>Georgenia wutianyii sp. nov. and Georgenia yuyongxinii sp. nov. isolated from plateau pika (Ochotona curzoniae) in the Qinghai-Tibet plateau of China.</title>
        <authorList>
            <person name="Tian Z."/>
        </authorList>
    </citation>
    <scope>NUCLEOTIDE SEQUENCE [LARGE SCALE GENOMIC DNA]</scope>
    <source>
        <strain evidence="2 3">JCM 19765</strain>
    </source>
</reference>
<dbReference type="EMBL" id="WHPC01000008">
    <property type="protein sequence ID" value="MPV36241.1"/>
    <property type="molecule type" value="Genomic_DNA"/>
</dbReference>
<protein>
    <submittedName>
        <fullName evidence="2">DAK2 domain-containing protein</fullName>
    </submittedName>
</protein>
<name>A0A6N7EFR8_9MICO</name>
<dbReference type="GO" id="GO:0006071">
    <property type="term" value="P:glycerol metabolic process"/>
    <property type="evidence" value="ECO:0007669"/>
    <property type="project" value="InterPro"/>
</dbReference>
<dbReference type="Pfam" id="PF21645">
    <property type="entry name" value="FakA-like_M"/>
    <property type="match status" value="1"/>
</dbReference>
<dbReference type="PROSITE" id="PS51480">
    <property type="entry name" value="DHAL"/>
    <property type="match status" value="1"/>
</dbReference>
<feature type="domain" description="DhaL" evidence="1">
    <location>
        <begin position="11"/>
        <end position="199"/>
    </location>
</feature>
<dbReference type="InterPro" id="IPR004007">
    <property type="entry name" value="DhaL_dom"/>
</dbReference>
<evidence type="ECO:0000313" key="3">
    <source>
        <dbReference type="Proteomes" id="UP000437709"/>
    </source>
</evidence>
<dbReference type="OrthoDB" id="9760324at2"/>
<dbReference type="AlphaFoldDB" id="A0A6N7EFR8"/>
<sequence>MATELAELDAPAVRRWFEHALRSLLLVRTEVDGLNDFPVPDSDTGTNLVLTLAGAADAVGRLDPRADLAALTAAAADGALLGARGNSGVIVGQCLRALAVTLARTTVAGPHDLARALDAAATDARSAVGHPVEGTILTVARAAADGALDAAAREASLSAVTRSAARAARDALARTSGRVGEGVDAGAAGFVVLLTALLDVVTGEGTTGTMRASRFTELLHSVDRPGARTGPRTGDGAPADLGAGAFEVMYVLRGDAGRARTLRAALERVGHSVAVVGHGDGAGLWQVHVHTDAPADALAGPEEREQVCVRQVLPTSSPTGCGVVACTRAPGLLAPLAAAGAVVVLDPGSEPAGLLRAATDTGREDVLVLPCDAESARAARDVAEDGHTGTLRPRRIRVAGTTDDLQVLAAALELHGRDDGDPRVLADGDPQALADGDFQALVDGDPQALVDGVVSRTRTRALTTTAEEPVRSAVESLLSDGGELLTALVGDGAEPSVGAVVHAAAARAGREIDVVVVAGGQQVPALLLGVE</sequence>
<dbReference type="PANTHER" id="PTHR33434:SF4">
    <property type="entry name" value="PHOSPHATASE PROTEIN"/>
    <property type="match status" value="1"/>
</dbReference>
<gene>
    <name evidence="2" type="ORF">GB881_04120</name>
</gene>
<accession>A0A6N7EFR8</accession>
<dbReference type="SUPFAM" id="SSF101473">
    <property type="entry name" value="DhaL-like"/>
    <property type="match status" value="1"/>
</dbReference>
<dbReference type="PANTHER" id="PTHR33434">
    <property type="entry name" value="DEGV DOMAIN-CONTAINING PROTEIN DR_1986-RELATED"/>
    <property type="match status" value="1"/>
</dbReference>
<dbReference type="Gene3D" id="1.25.40.340">
    <property type="match status" value="1"/>
</dbReference>
<keyword evidence="3" id="KW-1185">Reference proteome</keyword>
<evidence type="ECO:0000259" key="1">
    <source>
        <dbReference type="PROSITE" id="PS51480"/>
    </source>
</evidence>
<dbReference type="InterPro" id="IPR050270">
    <property type="entry name" value="DegV_domain_contain"/>
</dbReference>
<organism evidence="2 3">
    <name type="scientific">Georgenia subflava</name>
    <dbReference type="NCBI Taxonomy" id="1622177"/>
    <lineage>
        <taxon>Bacteria</taxon>
        <taxon>Bacillati</taxon>
        <taxon>Actinomycetota</taxon>
        <taxon>Actinomycetes</taxon>
        <taxon>Micrococcales</taxon>
        <taxon>Bogoriellaceae</taxon>
        <taxon>Georgenia</taxon>
    </lineage>
</organism>
<dbReference type="InterPro" id="IPR036117">
    <property type="entry name" value="DhaL_dom_sf"/>
</dbReference>
<comment type="caution">
    <text evidence="2">The sequence shown here is derived from an EMBL/GenBank/DDBJ whole genome shotgun (WGS) entry which is preliminary data.</text>
</comment>
<dbReference type="RefSeq" id="WP_152195785.1">
    <property type="nucleotide sequence ID" value="NZ_VUKD01000004.1"/>
</dbReference>
<proteinExistence type="predicted"/>
<dbReference type="SMART" id="SM01121">
    <property type="entry name" value="Dak1_2"/>
    <property type="match status" value="1"/>
</dbReference>
<dbReference type="Proteomes" id="UP000437709">
    <property type="component" value="Unassembled WGS sequence"/>
</dbReference>
<dbReference type="GO" id="GO:0004371">
    <property type="term" value="F:glycerone kinase activity"/>
    <property type="evidence" value="ECO:0007669"/>
    <property type="project" value="InterPro"/>
</dbReference>
<dbReference type="Pfam" id="PF02734">
    <property type="entry name" value="Dak2"/>
    <property type="match status" value="1"/>
</dbReference>
<evidence type="ECO:0000313" key="2">
    <source>
        <dbReference type="EMBL" id="MPV36241.1"/>
    </source>
</evidence>
<dbReference type="InterPro" id="IPR048394">
    <property type="entry name" value="FakA-like_M"/>
</dbReference>
<dbReference type="SMART" id="SM01120">
    <property type="entry name" value="Dak2"/>
    <property type="match status" value="1"/>
</dbReference>
<dbReference type="InterPro" id="IPR033470">
    <property type="entry name" value="FakA-like_C"/>
</dbReference>